<gene>
    <name evidence="1" type="ORF">BDR25DRAFT_65502</name>
</gene>
<protein>
    <submittedName>
        <fullName evidence="1">Uncharacterized protein</fullName>
    </submittedName>
</protein>
<keyword evidence="2" id="KW-1185">Reference proteome</keyword>
<evidence type="ECO:0000313" key="1">
    <source>
        <dbReference type="EMBL" id="KAF2476378.1"/>
    </source>
</evidence>
<evidence type="ECO:0000313" key="2">
    <source>
        <dbReference type="Proteomes" id="UP000799755"/>
    </source>
</evidence>
<proteinExistence type="predicted"/>
<comment type="caution">
    <text evidence="1">The sequence shown here is derived from an EMBL/GenBank/DDBJ whole genome shotgun (WGS) entry which is preliminary data.</text>
</comment>
<reference evidence="1" key="1">
    <citation type="journal article" date="2020" name="Stud. Mycol.">
        <title>101 Dothideomycetes genomes: a test case for predicting lifestyles and emergence of pathogens.</title>
        <authorList>
            <person name="Haridas S."/>
            <person name="Albert R."/>
            <person name="Binder M."/>
            <person name="Bloem J."/>
            <person name="Labutti K."/>
            <person name="Salamov A."/>
            <person name="Andreopoulos B."/>
            <person name="Baker S."/>
            <person name="Barry K."/>
            <person name="Bills G."/>
            <person name="Bluhm B."/>
            <person name="Cannon C."/>
            <person name="Castanera R."/>
            <person name="Culley D."/>
            <person name="Daum C."/>
            <person name="Ezra D."/>
            <person name="Gonzalez J."/>
            <person name="Henrissat B."/>
            <person name="Kuo A."/>
            <person name="Liang C."/>
            <person name="Lipzen A."/>
            <person name="Lutzoni F."/>
            <person name="Magnuson J."/>
            <person name="Mondo S."/>
            <person name="Nolan M."/>
            <person name="Ohm R."/>
            <person name="Pangilinan J."/>
            <person name="Park H.-J."/>
            <person name="Ramirez L."/>
            <person name="Alfaro M."/>
            <person name="Sun H."/>
            <person name="Tritt A."/>
            <person name="Yoshinaga Y."/>
            <person name="Zwiers L.-H."/>
            <person name="Turgeon B."/>
            <person name="Goodwin S."/>
            <person name="Spatafora J."/>
            <person name="Crous P."/>
            <person name="Grigoriev I."/>
        </authorList>
    </citation>
    <scope>NUCLEOTIDE SEQUENCE</scope>
    <source>
        <strain evidence="1">ATCC 200398</strain>
    </source>
</reference>
<organism evidence="1 2">
    <name type="scientific">Lindgomyces ingoldianus</name>
    <dbReference type="NCBI Taxonomy" id="673940"/>
    <lineage>
        <taxon>Eukaryota</taxon>
        <taxon>Fungi</taxon>
        <taxon>Dikarya</taxon>
        <taxon>Ascomycota</taxon>
        <taxon>Pezizomycotina</taxon>
        <taxon>Dothideomycetes</taxon>
        <taxon>Pleosporomycetidae</taxon>
        <taxon>Pleosporales</taxon>
        <taxon>Lindgomycetaceae</taxon>
        <taxon>Lindgomyces</taxon>
    </lineage>
</organism>
<dbReference type="Proteomes" id="UP000799755">
    <property type="component" value="Unassembled WGS sequence"/>
</dbReference>
<sequence>MSRMVIGCASAVSGFWGDSFLRCAATQRLSLALWRGGAHFNRLQWMPALGARSMARLTDLAAGQPLATTRPDGRAGRWAELVGRACL</sequence>
<accession>A0ACB6RC88</accession>
<name>A0ACB6RC88_9PLEO</name>
<dbReference type="EMBL" id="MU003494">
    <property type="protein sequence ID" value="KAF2476378.1"/>
    <property type="molecule type" value="Genomic_DNA"/>
</dbReference>